<dbReference type="InterPro" id="IPR003959">
    <property type="entry name" value="ATPase_AAA_core"/>
</dbReference>
<dbReference type="PATRIC" id="fig|1122985.7.peg.2925"/>
<proteinExistence type="predicted"/>
<feature type="domain" description="ATPase AAA-type core" evidence="1">
    <location>
        <begin position="302"/>
        <end position="361"/>
    </location>
</feature>
<dbReference type="InterPro" id="IPR038729">
    <property type="entry name" value="Rad50/SbcC_AAA"/>
</dbReference>
<evidence type="ECO:0000259" key="2">
    <source>
        <dbReference type="Pfam" id="PF13476"/>
    </source>
</evidence>
<evidence type="ECO:0000259" key="1">
    <source>
        <dbReference type="Pfam" id="PF13304"/>
    </source>
</evidence>
<dbReference type="HOGENOM" id="CLU_053347_0_0_10"/>
<dbReference type="InterPro" id="IPR051396">
    <property type="entry name" value="Bact_Antivir_Def_Nuclease"/>
</dbReference>
<protein>
    <submittedName>
        <fullName evidence="3">Uncharacterized protein</fullName>
    </submittedName>
</protein>
<feature type="domain" description="Rad50/SbcC-type AAA" evidence="2">
    <location>
        <begin position="44"/>
        <end position="116"/>
    </location>
</feature>
<evidence type="ECO:0000313" key="3">
    <source>
        <dbReference type="EMBL" id="KDR51117.1"/>
    </source>
</evidence>
<dbReference type="GO" id="GO:0005524">
    <property type="term" value="F:ATP binding"/>
    <property type="evidence" value="ECO:0007669"/>
    <property type="project" value="InterPro"/>
</dbReference>
<dbReference type="GO" id="GO:0016887">
    <property type="term" value="F:ATP hydrolysis activity"/>
    <property type="evidence" value="ECO:0007669"/>
    <property type="project" value="InterPro"/>
</dbReference>
<dbReference type="Pfam" id="PF13304">
    <property type="entry name" value="AAA_21"/>
    <property type="match status" value="1"/>
</dbReference>
<name>A0A069QEL7_HOYLO</name>
<dbReference type="eggNOG" id="COG3950">
    <property type="taxonomic scope" value="Bacteria"/>
</dbReference>
<comment type="caution">
    <text evidence="3">The sequence shown here is derived from an EMBL/GenBank/DDBJ whole genome shotgun (WGS) entry which is preliminary data.</text>
</comment>
<dbReference type="PANTHER" id="PTHR43581:SF2">
    <property type="entry name" value="EXCINUCLEASE ATPASE SUBUNIT"/>
    <property type="match status" value="1"/>
</dbReference>
<keyword evidence="4" id="KW-1185">Reference proteome</keyword>
<accession>A0A069QEL7</accession>
<reference evidence="3 4" key="1">
    <citation type="submission" date="2013-08" db="EMBL/GenBank/DDBJ databases">
        <authorList>
            <person name="Weinstock G."/>
            <person name="Sodergren E."/>
            <person name="Wylie T."/>
            <person name="Fulton L."/>
            <person name="Fulton R."/>
            <person name="Fronick C."/>
            <person name="O'Laughlin M."/>
            <person name="Godfrey J."/>
            <person name="Miner T."/>
            <person name="Herter B."/>
            <person name="Appelbaum E."/>
            <person name="Cordes M."/>
            <person name="Lek S."/>
            <person name="Wollam A."/>
            <person name="Pepin K.H."/>
            <person name="Palsikar V.B."/>
            <person name="Mitreva M."/>
            <person name="Wilson R.K."/>
        </authorList>
    </citation>
    <scope>NUCLEOTIDE SEQUENCE [LARGE SCALE GENOMIC DNA]</scope>
    <source>
        <strain evidence="3 4">ATCC 15930</strain>
    </source>
</reference>
<organism evidence="3 4">
    <name type="scientific">Hoylesella loescheii DSM 19665 = JCM 12249 = ATCC 15930</name>
    <dbReference type="NCBI Taxonomy" id="1122985"/>
    <lineage>
        <taxon>Bacteria</taxon>
        <taxon>Pseudomonadati</taxon>
        <taxon>Bacteroidota</taxon>
        <taxon>Bacteroidia</taxon>
        <taxon>Bacteroidales</taxon>
        <taxon>Prevotellaceae</taxon>
        <taxon>Hoylesella</taxon>
    </lineage>
</organism>
<evidence type="ECO:0000313" key="4">
    <source>
        <dbReference type="Proteomes" id="UP000027442"/>
    </source>
</evidence>
<dbReference type="EMBL" id="JNGW01000121">
    <property type="protein sequence ID" value="KDR51117.1"/>
    <property type="molecule type" value="Genomic_DNA"/>
</dbReference>
<dbReference type="Gene3D" id="3.40.50.300">
    <property type="entry name" value="P-loop containing nucleotide triphosphate hydrolases"/>
    <property type="match status" value="1"/>
</dbReference>
<dbReference type="Pfam" id="PF13476">
    <property type="entry name" value="AAA_23"/>
    <property type="match status" value="1"/>
</dbReference>
<dbReference type="SUPFAM" id="SSF52540">
    <property type="entry name" value="P-loop containing nucleoside triphosphate hydrolases"/>
    <property type="match status" value="1"/>
</dbReference>
<dbReference type="AlphaFoldDB" id="A0A069QEL7"/>
<dbReference type="InterPro" id="IPR027417">
    <property type="entry name" value="P-loop_NTPase"/>
</dbReference>
<dbReference type="PANTHER" id="PTHR43581">
    <property type="entry name" value="ATP/GTP PHOSPHATASE"/>
    <property type="match status" value="1"/>
</dbReference>
<sequence>MGWVCVVTEIKKLSLQNDYVVVCYAQQQCRRLATQRKRYKRMSRIKISNFGPIHTPANENEAWIDVKKVTVFIGDQGCGKSTIAKLISLCCWMEKVLARGDFNKEVFTASKFRDDYCGYHRMTNYFKPGRTEIEYEGDAYSLKYTKEGDLVIEKMADATQYPLPQIAYIPAERSLISTINKPSLIKGLPGSLSEFLTEYERAKGILVNELELPINGALLDYDQQSDILSIKGDDYKLRLQESASGFQSVVPLFLVSKHLSDIVSKQAKQSNSMSGEEVRRFQESVASIWNGVDLTDEQRRIALSTLAAKFNKAAFVNIVEEPEQNLYPSSQVLLLQSLLQFNNALDANKLIITTHSPYLVNHLAVAVKAHTLNNAHEDIAERIEEIYPLDAAVAPNDLAIYQHDANDNYFYALEQYKGIPSDDNLLNVHLDESNEKFASLLEIEQRI</sequence>
<dbReference type="Proteomes" id="UP000027442">
    <property type="component" value="Unassembled WGS sequence"/>
</dbReference>
<gene>
    <name evidence="3" type="ORF">HMPREF1991_02829</name>
</gene>